<dbReference type="InterPro" id="IPR050768">
    <property type="entry name" value="UPF0353/GerABKA_families"/>
</dbReference>
<keyword evidence="3" id="KW-0812">Transmembrane</keyword>
<dbReference type="STRING" id="1126833.VN24_01470"/>
<evidence type="ECO:0000256" key="2">
    <source>
        <dbReference type="ARBA" id="ARBA00023136"/>
    </source>
</evidence>
<dbReference type="Proteomes" id="UP000032633">
    <property type="component" value="Chromosome"/>
</dbReference>
<gene>
    <name evidence="4" type="ORF">VN24_01470</name>
</gene>
<dbReference type="KEGG" id="pbj:VN24_01470"/>
<dbReference type="EMBL" id="CP011058">
    <property type="protein sequence ID" value="AJY77419.1"/>
    <property type="molecule type" value="Genomic_DNA"/>
</dbReference>
<sequence>MTKQQSEESSKLPISTNLPDNLKRIEDTFIDCTDLTILPWSYGPELEQTAFSVYFDTLVQTKKVNYMKESLQDLVTHEIGPATTVTPEDVMHFFTKNGVSAHSARVIDDFGLAVQQILDGNLVIFFNQWNKALSYNALGLAQRAITEPITEPVVQGPHLSTIEDLSSNIGLIRSLLKSPRLKFEFLTAGEESQRTISFGYLDGAVNPETLIEFKRRISDIDKEEILETSYLEEWIGESAYSPFPQVRYTERPDTAVAALLDGKIIALVSGTPTILICPGLFFEFFSTSEDYYHRWFFSSLIRLLRVGAFFMALMLPSTYIALTTFHSELIPTVLLLAILDTREGIPFPALVEAFIMEFFFELLREAGIRLPRPIGSAVSIVGALVIGQAAIQAKIASPVMVIVVALTGIASFSLPQYSMAISIRILRFPLMVLAATFGGLGVMIGFLLSLLHLTCMRSLGQPYLAMMAPLEINQLRDVFILIPKKILLHSPRNRHKHKKTGERKTTS</sequence>
<feature type="transmembrane region" description="Helical" evidence="3">
    <location>
        <begin position="399"/>
        <end position="418"/>
    </location>
</feature>
<evidence type="ECO:0000256" key="1">
    <source>
        <dbReference type="ARBA" id="ARBA00005278"/>
    </source>
</evidence>
<dbReference type="PANTHER" id="PTHR22550:SF5">
    <property type="entry name" value="LEUCINE ZIPPER PROTEIN 4"/>
    <property type="match status" value="1"/>
</dbReference>
<name>A0A0D5NQ30_9BACL</name>
<dbReference type="InterPro" id="IPR004995">
    <property type="entry name" value="Spore_Ger"/>
</dbReference>
<dbReference type="Pfam" id="PF03323">
    <property type="entry name" value="GerA"/>
    <property type="match status" value="1"/>
</dbReference>
<dbReference type="AlphaFoldDB" id="A0A0D5NQ30"/>
<dbReference type="PIRSF" id="PIRSF005690">
    <property type="entry name" value="GerBA"/>
    <property type="match status" value="1"/>
</dbReference>
<keyword evidence="2 3" id="KW-0472">Membrane</keyword>
<accession>A0A0D5NQ30</accession>
<feature type="transmembrane region" description="Helical" evidence="3">
    <location>
        <begin position="430"/>
        <end position="453"/>
    </location>
</feature>
<dbReference type="HOGENOM" id="CLU_021639_4_1_9"/>
<dbReference type="GO" id="GO:0016020">
    <property type="term" value="C:membrane"/>
    <property type="evidence" value="ECO:0007669"/>
    <property type="project" value="InterPro"/>
</dbReference>
<dbReference type="PANTHER" id="PTHR22550">
    <property type="entry name" value="SPORE GERMINATION PROTEIN"/>
    <property type="match status" value="1"/>
</dbReference>
<evidence type="ECO:0000256" key="3">
    <source>
        <dbReference type="SAM" id="Phobius"/>
    </source>
</evidence>
<keyword evidence="5" id="KW-1185">Reference proteome</keyword>
<protein>
    <submittedName>
        <fullName evidence="4">Spore gernimation protein</fullName>
    </submittedName>
</protein>
<evidence type="ECO:0000313" key="4">
    <source>
        <dbReference type="EMBL" id="AJY77419.1"/>
    </source>
</evidence>
<dbReference type="PATRIC" id="fig|1126833.4.peg.329"/>
<evidence type="ECO:0000313" key="5">
    <source>
        <dbReference type="Proteomes" id="UP000032633"/>
    </source>
</evidence>
<feature type="transmembrane region" description="Helical" evidence="3">
    <location>
        <begin position="306"/>
        <end position="325"/>
    </location>
</feature>
<reference evidence="4 5" key="1">
    <citation type="journal article" date="2015" name="J. Biotechnol.">
        <title>Complete genome sequence of Paenibacillus beijingensis 7188(T) (=DSM 24997(T)), a novel rhizobacterium from jujube garden soil.</title>
        <authorList>
            <person name="Kwak Y."/>
            <person name="Shin J.H."/>
        </authorList>
    </citation>
    <scope>NUCLEOTIDE SEQUENCE [LARGE SCALE GENOMIC DNA]</scope>
    <source>
        <strain evidence="4 5">DSM 24997</strain>
    </source>
</reference>
<dbReference type="GO" id="GO:0009847">
    <property type="term" value="P:spore germination"/>
    <property type="evidence" value="ECO:0007669"/>
    <property type="project" value="InterPro"/>
</dbReference>
<organism evidence="4 5">
    <name type="scientific">Paenibacillus beijingensis</name>
    <dbReference type="NCBI Taxonomy" id="1126833"/>
    <lineage>
        <taxon>Bacteria</taxon>
        <taxon>Bacillati</taxon>
        <taxon>Bacillota</taxon>
        <taxon>Bacilli</taxon>
        <taxon>Bacillales</taxon>
        <taxon>Paenibacillaceae</taxon>
        <taxon>Paenibacillus</taxon>
    </lineage>
</organism>
<proteinExistence type="inferred from homology"/>
<feature type="transmembrane region" description="Helical" evidence="3">
    <location>
        <begin position="264"/>
        <end position="285"/>
    </location>
</feature>
<reference evidence="5" key="2">
    <citation type="submission" date="2015-03" db="EMBL/GenBank/DDBJ databases">
        <title>Genome sequence of Paenibacillus beijingensis strain DSM 24997T.</title>
        <authorList>
            <person name="Kwak Y."/>
            <person name="Shin J.-H."/>
        </authorList>
    </citation>
    <scope>NUCLEOTIDE SEQUENCE [LARGE SCALE GENOMIC DNA]</scope>
    <source>
        <strain evidence="5">DSM 24997</strain>
    </source>
</reference>
<comment type="similarity">
    <text evidence="1">Belongs to the GerABKA family.</text>
</comment>
<keyword evidence="3" id="KW-1133">Transmembrane helix</keyword>